<organism evidence="1 2">
    <name type="scientific">Nonomuraea montanisoli</name>
    <dbReference type="NCBI Taxonomy" id="2741721"/>
    <lineage>
        <taxon>Bacteria</taxon>
        <taxon>Bacillati</taxon>
        <taxon>Actinomycetota</taxon>
        <taxon>Actinomycetes</taxon>
        <taxon>Streptosporangiales</taxon>
        <taxon>Streptosporangiaceae</taxon>
        <taxon>Nonomuraea</taxon>
    </lineage>
</organism>
<gene>
    <name evidence="1" type="ORF">HTZ77_33380</name>
</gene>
<dbReference type="RefSeq" id="WP_175593701.1">
    <property type="nucleotide sequence ID" value="NZ_JABWGN010000014.1"/>
</dbReference>
<dbReference type="AlphaFoldDB" id="A0A7Y6IDQ9"/>
<name>A0A7Y6IDQ9_9ACTN</name>
<evidence type="ECO:0000313" key="2">
    <source>
        <dbReference type="Proteomes" id="UP000586042"/>
    </source>
</evidence>
<evidence type="ECO:0000313" key="1">
    <source>
        <dbReference type="EMBL" id="NUW36266.1"/>
    </source>
</evidence>
<comment type="caution">
    <text evidence="1">The sequence shown here is derived from an EMBL/GenBank/DDBJ whole genome shotgun (WGS) entry which is preliminary data.</text>
</comment>
<protein>
    <submittedName>
        <fullName evidence="1">Uncharacterized protein</fullName>
    </submittedName>
</protein>
<keyword evidence="2" id="KW-1185">Reference proteome</keyword>
<reference evidence="1 2" key="1">
    <citation type="submission" date="2020-06" db="EMBL/GenBank/DDBJ databases">
        <title>Nonomuraea sp. SMC257, a novel actinomycete isolated from soil.</title>
        <authorList>
            <person name="Chanama M."/>
        </authorList>
    </citation>
    <scope>NUCLEOTIDE SEQUENCE [LARGE SCALE GENOMIC DNA]</scope>
    <source>
        <strain evidence="1 2">SMC257</strain>
    </source>
</reference>
<accession>A0A7Y6IDQ9</accession>
<dbReference type="Proteomes" id="UP000586042">
    <property type="component" value="Unassembled WGS sequence"/>
</dbReference>
<proteinExistence type="predicted"/>
<dbReference type="EMBL" id="JABWGN010000014">
    <property type="protein sequence ID" value="NUW36266.1"/>
    <property type="molecule type" value="Genomic_DNA"/>
</dbReference>
<sequence>MTRLSGSPWFSTWAQQGFAGQSVRQVVRLNAGGTHLRIRLSNGYGAHRTLIRAAHAKDVKAVGATLLPFEGVPGWTREAGYLRRALND</sequence>